<dbReference type="OrthoDB" id="3691074at2759"/>
<evidence type="ECO:0000313" key="3">
    <source>
        <dbReference type="Proteomes" id="UP000800039"/>
    </source>
</evidence>
<name>A0A9P4LAJ7_9PLEO</name>
<dbReference type="PANTHER" id="PTHR33112">
    <property type="entry name" value="DOMAIN PROTEIN, PUTATIVE-RELATED"/>
    <property type="match status" value="1"/>
</dbReference>
<dbReference type="Pfam" id="PF06985">
    <property type="entry name" value="HET"/>
    <property type="match status" value="1"/>
</dbReference>
<sequence>MAEALPGITGASLCNKCSALQINDQELGGYEAKNESGEYLLQFYDHRDKQLRLDYYHSDLLPDLLYLKASSEAGCTFCGALRDATLKLALDKPGHVTFMLHYVWGYTYAFSEGLYMLRADLTVNFDDVDSTDESNRRALIFLVDGEEGDCMRWLQIMQAPREQTLCVENIAWIKEELASCSLKCCPTPTSAFLPTRLLDLGTSDAGYRTRLIQTSDAHLQLPVRYTALSYCWGTQDDAAYQLKTTSSTLEQHLDNVSVDVMTCVIQDAVKTARALSIRYLWIDALCIIQDDDRDWRKESERMGLVYENAYVTICAISTSSCLDGFLTRSPPIRIAFQSALRPEIRGIYNLRPLPLLNKPLNDFDPLSLDVDCGAWVDRAWTFQELDLSTRLLSFGSSRIYVSCRKRDRIEPNHKRETTYFPRMSSYLQSDRHSQNLRQIYDDWSFSMHDYAHRQTTDRRDRFPAISGLAKMVAAETGDEYIAGLWAGDLLRGLLWKSLDKSWDQEAIFCGFPLAPSDAYICPSWSWAKHYAIQYERFTTGQNKSTSTEGELRSECRSIIPWCIPEDRDLNPYGQITDAGLRVEGKLVKVNRFCDRIRFSLWGYQQWKAKFNAFRFSICDLDWLVEEGVQHFHLEEVHMLLLASSIGGNWEKYGPILRTSAGDVSNVPSGQIYDNEDNKEPLEIPDAPMDTQMDVEMQLASGSYEDNQPSINSPHGRFSENLDYDSASEHENATKRNAWGLLIRRLDKQEKFVRIGRFQILAELGGVDAFEFCPFELVEIV</sequence>
<dbReference type="RefSeq" id="XP_040790146.1">
    <property type="nucleotide sequence ID" value="XM_040937663.1"/>
</dbReference>
<proteinExistence type="predicted"/>
<dbReference type="PANTHER" id="PTHR33112:SF16">
    <property type="entry name" value="HETEROKARYON INCOMPATIBILITY DOMAIN-CONTAINING PROTEIN"/>
    <property type="match status" value="1"/>
</dbReference>
<comment type="caution">
    <text evidence="2">The sequence shown here is derived from an EMBL/GenBank/DDBJ whole genome shotgun (WGS) entry which is preliminary data.</text>
</comment>
<protein>
    <submittedName>
        <fullName evidence="2">HET-domain-containing protein</fullName>
    </submittedName>
</protein>
<dbReference type="EMBL" id="ML976615">
    <property type="protein sequence ID" value="KAF1847583.1"/>
    <property type="molecule type" value="Genomic_DNA"/>
</dbReference>
<keyword evidence="3" id="KW-1185">Reference proteome</keyword>
<dbReference type="InterPro" id="IPR010730">
    <property type="entry name" value="HET"/>
</dbReference>
<dbReference type="Proteomes" id="UP000800039">
    <property type="component" value="Unassembled WGS sequence"/>
</dbReference>
<evidence type="ECO:0000259" key="1">
    <source>
        <dbReference type="Pfam" id="PF06985"/>
    </source>
</evidence>
<gene>
    <name evidence="2" type="ORF">K460DRAFT_414308</name>
</gene>
<evidence type="ECO:0000313" key="2">
    <source>
        <dbReference type="EMBL" id="KAF1847583.1"/>
    </source>
</evidence>
<accession>A0A9P4LAJ7</accession>
<dbReference type="GeneID" id="63854913"/>
<dbReference type="AlphaFoldDB" id="A0A9P4LAJ7"/>
<feature type="domain" description="Heterokaryon incompatibility" evidence="1">
    <location>
        <begin position="225"/>
        <end position="384"/>
    </location>
</feature>
<organism evidence="2 3">
    <name type="scientific">Cucurbitaria berberidis CBS 394.84</name>
    <dbReference type="NCBI Taxonomy" id="1168544"/>
    <lineage>
        <taxon>Eukaryota</taxon>
        <taxon>Fungi</taxon>
        <taxon>Dikarya</taxon>
        <taxon>Ascomycota</taxon>
        <taxon>Pezizomycotina</taxon>
        <taxon>Dothideomycetes</taxon>
        <taxon>Pleosporomycetidae</taxon>
        <taxon>Pleosporales</taxon>
        <taxon>Pleosporineae</taxon>
        <taxon>Cucurbitariaceae</taxon>
        <taxon>Cucurbitaria</taxon>
    </lineage>
</organism>
<reference evidence="2" key="1">
    <citation type="submission" date="2020-01" db="EMBL/GenBank/DDBJ databases">
        <authorList>
            <consortium name="DOE Joint Genome Institute"/>
            <person name="Haridas S."/>
            <person name="Albert R."/>
            <person name="Binder M."/>
            <person name="Bloem J."/>
            <person name="Labutti K."/>
            <person name="Salamov A."/>
            <person name="Andreopoulos B."/>
            <person name="Baker S.E."/>
            <person name="Barry K."/>
            <person name="Bills G."/>
            <person name="Bluhm B.H."/>
            <person name="Cannon C."/>
            <person name="Castanera R."/>
            <person name="Culley D.E."/>
            <person name="Daum C."/>
            <person name="Ezra D."/>
            <person name="Gonzalez J.B."/>
            <person name="Henrissat B."/>
            <person name="Kuo A."/>
            <person name="Liang C."/>
            <person name="Lipzen A."/>
            <person name="Lutzoni F."/>
            <person name="Magnuson J."/>
            <person name="Mondo S."/>
            <person name="Nolan M."/>
            <person name="Ohm R."/>
            <person name="Pangilinan J."/>
            <person name="Park H.-J."/>
            <person name="Ramirez L."/>
            <person name="Alfaro M."/>
            <person name="Sun H."/>
            <person name="Tritt A."/>
            <person name="Yoshinaga Y."/>
            <person name="Zwiers L.-H."/>
            <person name="Turgeon B.G."/>
            <person name="Goodwin S.B."/>
            <person name="Spatafora J.W."/>
            <person name="Crous P.W."/>
            <person name="Grigoriev I.V."/>
        </authorList>
    </citation>
    <scope>NUCLEOTIDE SEQUENCE</scope>
    <source>
        <strain evidence="2">CBS 394.84</strain>
    </source>
</reference>